<dbReference type="SMART" id="SM00966">
    <property type="entry name" value="SpoVT_AbrB"/>
    <property type="match status" value="1"/>
</dbReference>
<dbReference type="Proteomes" id="UP000006056">
    <property type="component" value="Chromosome"/>
</dbReference>
<proteinExistence type="predicted"/>
<protein>
    <submittedName>
        <fullName evidence="3">Looped-hinge helix DNA binding domain, AbrB family</fullName>
    </submittedName>
</protein>
<evidence type="ECO:0000313" key="3">
    <source>
        <dbReference type="EMBL" id="AFL87635.1"/>
    </source>
</evidence>
<evidence type="ECO:0000313" key="4">
    <source>
        <dbReference type="Proteomes" id="UP000006056"/>
    </source>
</evidence>
<dbReference type="NCBIfam" id="TIGR01439">
    <property type="entry name" value="lp_hng_hel_AbrB"/>
    <property type="match status" value="1"/>
</dbReference>
<dbReference type="Gene3D" id="2.10.260.10">
    <property type="match status" value="1"/>
</dbReference>
<dbReference type="RefSeq" id="WP_014785204.1">
    <property type="nucleotide sequence ID" value="NC_018014.1"/>
</dbReference>
<dbReference type="HOGENOM" id="CLU_158484_5_2_0"/>
<dbReference type="SUPFAM" id="SSF89447">
    <property type="entry name" value="AbrB/MazE/MraZ-like"/>
    <property type="match status" value="1"/>
</dbReference>
<feature type="domain" description="SpoVT-AbrB" evidence="2">
    <location>
        <begin position="2"/>
        <end position="47"/>
    </location>
</feature>
<gene>
    <name evidence="3" type="ordered locus">Terro_1326</name>
</gene>
<dbReference type="OrthoDB" id="9811597at2"/>
<evidence type="ECO:0000259" key="2">
    <source>
        <dbReference type="PROSITE" id="PS51740"/>
    </source>
</evidence>
<dbReference type="STRING" id="926566.Terro_1326"/>
<dbReference type="InterPro" id="IPR007159">
    <property type="entry name" value="SpoVT-AbrB_dom"/>
</dbReference>
<dbReference type="eggNOG" id="COG2002">
    <property type="taxonomic scope" value="Bacteria"/>
</dbReference>
<dbReference type="EMBL" id="CP003379">
    <property type="protein sequence ID" value="AFL87635.1"/>
    <property type="molecule type" value="Genomic_DNA"/>
</dbReference>
<dbReference type="PROSITE" id="PS51740">
    <property type="entry name" value="SPOVT_ABRB"/>
    <property type="match status" value="1"/>
</dbReference>
<dbReference type="KEGG" id="trs:Terro_1326"/>
<evidence type="ECO:0000256" key="1">
    <source>
        <dbReference type="PROSITE-ProRule" id="PRU01076"/>
    </source>
</evidence>
<organism evidence="3 4">
    <name type="scientific">Terriglobus roseus (strain DSM 18391 / NRRL B-41598 / KBS 63)</name>
    <dbReference type="NCBI Taxonomy" id="926566"/>
    <lineage>
        <taxon>Bacteria</taxon>
        <taxon>Pseudomonadati</taxon>
        <taxon>Acidobacteriota</taxon>
        <taxon>Terriglobia</taxon>
        <taxon>Terriglobales</taxon>
        <taxon>Acidobacteriaceae</taxon>
        <taxon>Terriglobus</taxon>
    </lineage>
</organism>
<accession>I3ZEG7</accession>
<keyword evidence="1" id="KW-0238">DNA-binding</keyword>
<dbReference type="InterPro" id="IPR037914">
    <property type="entry name" value="SpoVT-AbrB_sf"/>
</dbReference>
<keyword evidence="4" id="KW-1185">Reference proteome</keyword>
<dbReference type="Pfam" id="PF04014">
    <property type="entry name" value="MazE_antitoxin"/>
    <property type="match status" value="1"/>
</dbReference>
<sequence length="84" mass="9328">MKLAAKVGERGQVVIPKAIREELAIGKDSAVEFELKGKVLTLRPKKNLEKIRKALAQYKGSQTGALRADGFASVDEYMRVIRSR</sequence>
<dbReference type="GO" id="GO:0003677">
    <property type="term" value="F:DNA binding"/>
    <property type="evidence" value="ECO:0007669"/>
    <property type="project" value="UniProtKB-UniRule"/>
</dbReference>
<reference evidence="3 4" key="1">
    <citation type="submission" date="2012-06" db="EMBL/GenBank/DDBJ databases">
        <title>Complete genome of Terriglobus roseus DSM 18391.</title>
        <authorList>
            <consortium name="US DOE Joint Genome Institute (JGI-PGF)"/>
            <person name="Lucas S."/>
            <person name="Copeland A."/>
            <person name="Lapidus A."/>
            <person name="Glavina del Rio T."/>
            <person name="Dalin E."/>
            <person name="Tice H."/>
            <person name="Bruce D."/>
            <person name="Goodwin L."/>
            <person name="Pitluck S."/>
            <person name="Peters L."/>
            <person name="Mikhailova N."/>
            <person name="Munk A.C.C."/>
            <person name="Kyrpides N."/>
            <person name="Mavromatis K."/>
            <person name="Ivanova N."/>
            <person name="Brettin T."/>
            <person name="Detter J.C."/>
            <person name="Han C."/>
            <person name="Larimer F."/>
            <person name="Land M."/>
            <person name="Hauser L."/>
            <person name="Markowitz V."/>
            <person name="Cheng J.-F."/>
            <person name="Hugenholtz P."/>
            <person name="Woyke T."/>
            <person name="Wu D."/>
            <person name="Brambilla E."/>
            <person name="Klenk H.-P."/>
            <person name="Eisen J.A."/>
        </authorList>
    </citation>
    <scope>NUCLEOTIDE SEQUENCE [LARGE SCALE GENOMIC DNA]</scope>
    <source>
        <strain evidence="4">DSM 18391 / NRRL B-41598 / KBS 63</strain>
    </source>
</reference>
<name>I3ZEG7_TERRK</name>
<dbReference type="AlphaFoldDB" id="I3ZEG7"/>